<dbReference type="EMBL" id="NTWE01000040">
    <property type="protein sequence ID" value="PEV98409.1"/>
    <property type="molecule type" value="Genomic_DNA"/>
</dbReference>
<accession>A0A2A9U7L2</accession>
<dbReference type="Proteomes" id="UP000220635">
    <property type="component" value="Unassembled WGS sequence"/>
</dbReference>
<proteinExistence type="predicted"/>
<name>A0A2A9U7L2_BACCE</name>
<evidence type="ECO:0000313" key="2">
    <source>
        <dbReference type="Proteomes" id="UP000220635"/>
    </source>
</evidence>
<dbReference type="AlphaFoldDB" id="A0A2A9U7L2"/>
<reference evidence="1 2" key="1">
    <citation type="submission" date="2017-09" db="EMBL/GenBank/DDBJ databases">
        <title>Large-scale bioinformatics analysis of Bacillus genomes uncovers conserved roles of natural products in bacterial physiology.</title>
        <authorList>
            <consortium name="Agbiome Team Llc"/>
            <person name="Bleich R.M."/>
            <person name="Grubbs K.J."/>
            <person name="Santa Maria K.C."/>
            <person name="Allen S.E."/>
            <person name="Farag S."/>
            <person name="Shank E.A."/>
            <person name="Bowers A."/>
        </authorList>
    </citation>
    <scope>NUCLEOTIDE SEQUENCE [LARGE SCALE GENOMIC DNA]</scope>
    <source>
        <strain evidence="1 2">AFS010695</strain>
    </source>
</reference>
<evidence type="ECO:0008006" key="3">
    <source>
        <dbReference type="Google" id="ProtNLM"/>
    </source>
</evidence>
<comment type="caution">
    <text evidence="1">The sequence shown here is derived from an EMBL/GenBank/DDBJ whole genome shotgun (WGS) entry which is preliminary data.</text>
</comment>
<sequence>MKIRMDHGLPIATFPMRYKRKKLVLNNVLLDTGCATTIFDTDVLAKVGIELDLINGRPKRMYGIGGYSEPCYEQEINDVSIDEKLLKTFLVQLGITQDSYGFDGILGIDYMRSVGMILDCKNMSVTYKRF</sequence>
<dbReference type="RefSeq" id="WP_000702352.1">
    <property type="nucleotide sequence ID" value="NZ_NTWE01000040.1"/>
</dbReference>
<dbReference type="InterPro" id="IPR021109">
    <property type="entry name" value="Peptidase_aspartic_dom_sf"/>
</dbReference>
<evidence type="ECO:0000313" key="1">
    <source>
        <dbReference type="EMBL" id="PEV98409.1"/>
    </source>
</evidence>
<gene>
    <name evidence="1" type="ORF">CN425_20805</name>
</gene>
<dbReference type="SUPFAM" id="SSF50630">
    <property type="entry name" value="Acid proteases"/>
    <property type="match status" value="1"/>
</dbReference>
<protein>
    <recommendedName>
        <fullName evidence="3">Aspartyl protease</fullName>
    </recommendedName>
</protein>
<dbReference type="OrthoDB" id="2735601at2"/>
<organism evidence="1 2">
    <name type="scientific">Bacillus cereus</name>
    <dbReference type="NCBI Taxonomy" id="1396"/>
    <lineage>
        <taxon>Bacteria</taxon>
        <taxon>Bacillati</taxon>
        <taxon>Bacillota</taxon>
        <taxon>Bacilli</taxon>
        <taxon>Bacillales</taxon>
        <taxon>Bacillaceae</taxon>
        <taxon>Bacillus</taxon>
        <taxon>Bacillus cereus group</taxon>
    </lineage>
</organism>
<dbReference type="Gene3D" id="2.40.70.10">
    <property type="entry name" value="Acid Proteases"/>
    <property type="match status" value="1"/>
</dbReference>